<evidence type="ECO:0000259" key="1">
    <source>
        <dbReference type="Pfam" id="PF01930"/>
    </source>
</evidence>
<gene>
    <name evidence="2" type="ORF">HWQ67_12095</name>
</gene>
<dbReference type="RefSeq" id="WP_218252946.1">
    <property type="nucleotide sequence ID" value="NZ_JABXWD010000237.1"/>
</dbReference>
<protein>
    <submittedName>
        <fullName evidence="2">CRISPR-associated protein Cas4</fullName>
    </submittedName>
</protein>
<sequence length="174" mass="19761">MSDAQSIGSPPQEFRVTGVKVNYLYVCQRKLWLFDRHITMEAESDSVLLGKLLEQSAYPREKSREALIDNLIRIDVVGPDTIGEIKLSSSIAEADRAQILYYLFILKQRGINKTGIISYPKLRRTEEVVLTEQDELRVLADIDKIRAITALPNPPKPVHKPICSKCAYCQLCWA</sequence>
<name>A0ABS6S0F3_9BACT</name>
<reference evidence="2 3" key="1">
    <citation type="journal article" date="2020" name="J Geophys Res Biogeosci">
        <title>Magnetotaxis as an Adaptation to Enable Bacterial Shuttling of Microbial Sulfur and Sulfur Cycling Across Aquatic Oxic#Anoxic Interfaces.</title>
        <authorList>
            <person name="Li J."/>
            <person name="Liu P."/>
            <person name="Wang J."/>
            <person name="Roberts A.P."/>
            <person name="Pan Y."/>
        </authorList>
    </citation>
    <scope>NUCLEOTIDE SEQUENCE [LARGE SCALE GENOMIC DNA]</scope>
    <source>
        <strain evidence="2 3">MYR-1_YQ</strain>
    </source>
</reference>
<evidence type="ECO:0000313" key="3">
    <source>
        <dbReference type="Proteomes" id="UP001196980"/>
    </source>
</evidence>
<evidence type="ECO:0000313" key="2">
    <source>
        <dbReference type="EMBL" id="MBV6342327.1"/>
    </source>
</evidence>
<dbReference type="EMBL" id="JABXWD010000237">
    <property type="protein sequence ID" value="MBV6342327.1"/>
    <property type="molecule type" value="Genomic_DNA"/>
</dbReference>
<dbReference type="Pfam" id="PF01930">
    <property type="entry name" value="Cas_Cas4"/>
    <property type="match status" value="1"/>
</dbReference>
<keyword evidence="3" id="KW-1185">Reference proteome</keyword>
<organism evidence="2 3">
    <name type="scientific">Candidatus Magnetobacterium casense</name>
    <dbReference type="NCBI Taxonomy" id="1455061"/>
    <lineage>
        <taxon>Bacteria</taxon>
        <taxon>Pseudomonadati</taxon>
        <taxon>Nitrospirota</taxon>
        <taxon>Thermodesulfovibrionia</taxon>
        <taxon>Thermodesulfovibrionales</taxon>
        <taxon>Candidatus Magnetobacteriaceae</taxon>
        <taxon>Candidatus Magnetobacterium</taxon>
    </lineage>
</organism>
<comment type="caution">
    <text evidence="2">The sequence shown here is derived from an EMBL/GenBank/DDBJ whole genome shotgun (WGS) entry which is preliminary data.</text>
</comment>
<dbReference type="InterPro" id="IPR022765">
    <property type="entry name" value="Dna2/Cas4_DUF83"/>
</dbReference>
<dbReference type="PANTHER" id="PTHR37168:SF1">
    <property type="entry name" value="CRISPR-ASSOCIATED EXONUCLEASE CAS4"/>
    <property type="match status" value="1"/>
</dbReference>
<accession>A0ABS6S0F3</accession>
<feature type="domain" description="DUF83" evidence="1">
    <location>
        <begin position="17"/>
        <end position="174"/>
    </location>
</feature>
<proteinExistence type="predicted"/>
<dbReference type="PANTHER" id="PTHR37168">
    <property type="entry name" value="CRISPR-ASSOCIATED EXONUCLEASE CAS4"/>
    <property type="match status" value="1"/>
</dbReference>
<dbReference type="Proteomes" id="UP001196980">
    <property type="component" value="Unassembled WGS sequence"/>
</dbReference>